<keyword evidence="2 3" id="KW-0663">Pyridoxal phosphate</keyword>
<dbReference type="EMBL" id="LCSD01000019">
    <property type="protein sequence ID" value="KKW47160.1"/>
    <property type="molecule type" value="Genomic_DNA"/>
</dbReference>
<dbReference type="AlphaFoldDB" id="A0A0G1YVG4"/>
<dbReference type="SUPFAM" id="SSF53383">
    <property type="entry name" value="PLP-dependent transferases"/>
    <property type="match status" value="1"/>
</dbReference>
<gene>
    <name evidence="4" type="ORF">UY98_C0019G0004</name>
</gene>
<comment type="cofactor">
    <cofactor evidence="1">
        <name>pyridoxal 5'-phosphate</name>
        <dbReference type="ChEBI" id="CHEBI:597326"/>
    </cofactor>
</comment>
<dbReference type="GO" id="GO:0030170">
    <property type="term" value="F:pyridoxal phosphate binding"/>
    <property type="evidence" value="ECO:0007669"/>
    <property type="project" value="InterPro"/>
</dbReference>
<dbReference type="Pfam" id="PF00202">
    <property type="entry name" value="Aminotran_3"/>
    <property type="match status" value="1"/>
</dbReference>
<keyword evidence="4" id="KW-0032">Aminotransferase</keyword>
<dbReference type="InterPro" id="IPR015424">
    <property type="entry name" value="PyrdxlP-dep_Trfase"/>
</dbReference>
<dbReference type="Gene3D" id="3.40.640.10">
    <property type="entry name" value="Type I PLP-dependent aspartate aminotransferase-like (Major domain)"/>
    <property type="match status" value="1"/>
</dbReference>
<comment type="caution">
    <text evidence="4">The sequence shown here is derived from an EMBL/GenBank/DDBJ whole genome shotgun (WGS) entry which is preliminary data.</text>
</comment>
<keyword evidence="4" id="KW-0808">Transferase</keyword>
<evidence type="ECO:0000256" key="2">
    <source>
        <dbReference type="ARBA" id="ARBA00022898"/>
    </source>
</evidence>
<name>A0A0G1YVG4_9BACT</name>
<sequence>MKKRASGGTNDPFSGKGQRLWQKAKTLIPGGNQLLSKRAEMFLPELWPAYYSKAKGACVWDLDGRKYLDFSIMAVGACALGYADADVDRAVVRAIRRGSNCTLNVPEEVELAEALIKIHPWAEMVRYARTGGESMAIAARIARAHTGRDIIAFCGYHGWADWYLATNLKDPKGLNDHLLAGLEPKGVPRGLRGSILPFHYNKIEELEKIVEETGGKLAAIIMEPVHTVEPKNDFLKKVRAVADRIGAVLVFDEITVGWKLAYGGAHRLYGVNPDMAIFGKATSNGYPMGAIIGKREVMQAAQDSFISSSYWTEAIGPVAALATLKKMKKVDLPRRFKRIAGRARAVWLEAAKKHGLAISASEILAILTFTLEGADAQQAKTLFVQEMLKRGFLASNIFYASLAHTDAHVRKYAKAVDEVFGIIAKARREGGVGKLLKGPVAHTGFQRLN</sequence>
<dbReference type="PANTHER" id="PTHR43713">
    <property type="entry name" value="GLUTAMATE-1-SEMIALDEHYDE 2,1-AMINOMUTASE"/>
    <property type="match status" value="1"/>
</dbReference>
<proteinExistence type="inferred from homology"/>
<reference evidence="4 5" key="1">
    <citation type="journal article" date="2015" name="Nature">
        <title>rRNA introns, odd ribosomes, and small enigmatic genomes across a large radiation of phyla.</title>
        <authorList>
            <person name="Brown C.T."/>
            <person name="Hug L.A."/>
            <person name="Thomas B.C."/>
            <person name="Sharon I."/>
            <person name="Castelle C.J."/>
            <person name="Singh A."/>
            <person name="Wilkins M.J."/>
            <person name="Williams K.H."/>
            <person name="Banfield J.F."/>
        </authorList>
    </citation>
    <scope>NUCLEOTIDE SEQUENCE [LARGE SCALE GENOMIC DNA]</scope>
</reference>
<dbReference type="PANTHER" id="PTHR43713:SF3">
    <property type="entry name" value="GLUTAMATE-1-SEMIALDEHYDE 2,1-AMINOMUTASE 1, CHLOROPLASTIC-RELATED"/>
    <property type="match status" value="1"/>
</dbReference>
<dbReference type="Gene3D" id="3.90.1150.10">
    <property type="entry name" value="Aspartate Aminotransferase, domain 1"/>
    <property type="match status" value="1"/>
</dbReference>
<dbReference type="InterPro" id="IPR015421">
    <property type="entry name" value="PyrdxlP-dep_Trfase_major"/>
</dbReference>
<organism evidence="4 5">
    <name type="scientific">Candidatus Kaiserbacteria bacterium GW2011_GWA2_58_9</name>
    <dbReference type="NCBI Taxonomy" id="1618672"/>
    <lineage>
        <taxon>Bacteria</taxon>
        <taxon>Candidatus Kaiseribacteriota</taxon>
    </lineage>
</organism>
<accession>A0A0G1YVG4</accession>
<evidence type="ECO:0000256" key="1">
    <source>
        <dbReference type="ARBA" id="ARBA00001933"/>
    </source>
</evidence>
<protein>
    <submittedName>
        <fullName evidence="4">Class III aminotransferase</fullName>
    </submittedName>
</protein>
<dbReference type="PATRIC" id="fig|1618672.3.peg.362"/>
<dbReference type="GO" id="GO:0008483">
    <property type="term" value="F:transaminase activity"/>
    <property type="evidence" value="ECO:0007669"/>
    <property type="project" value="UniProtKB-KW"/>
</dbReference>
<evidence type="ECO:0000313" key="5">
    <source>
        <dbReference type="Proteomes" id="UP000034789"/>
    </source>
</evidence>
<evidence type="ECO:0000256" key="3">
    <source>
        <dbReference type="RuleBase" id="RU003560"/>
    </source>
</evidence>
<evidence type="ECO:0000313" key="4">
    <source>
        <dbReference type="EMBL" id="KKW47160.1"/>
    </source>
</evidence>
<comment type="similarity">
    <text evidence="3">Belongs to the class-III pyridoxal-phosphate-dependent aminotransferase family.</text>
</comment>
<dbReference type="InterPro" id="IPR005814">
    <property type="entry name" value="Aminotrans_3"/>
</dbReference>
<dbReference type="Proteomes" id="UP000034789">
    <property type="component" value="Unassembled WGS sequence"/>
</dbReference>
<dbReference type="InterPro" id="IPR015422">
    <property type="entry name" value="PyrdxlP-dep_Trfase_small"/>
</dbReference>